<keyword evidence="2" id="KW-1185">Reference proteome</keyword>
<name>A0ACB9S4P8_9MYRT</name>
<proteinExistence type="predicted"/>
<comment type="caution">
    <text evidence="1">The sequence shown here is derived from an EMBL/GenBank/DDBJ whole genome shotgun (WGS) entry which is preliminary data.</text>
</comment>
<dbReference type="EMBL" id="CM042881">
    <property type="protein sequence ID" value="KAI4386064.1"/>
    <property type="molecule type" value="Genomic_DNA"/>
</dbReference>
<organism evidence="1 2">
    <name type="scientific">Melastoma candidum</name>
    <dbReference type="NCBI Taxonomy" id="119954"/>
    <lineage>
        <taxon>Eukaryota</taxon>
        <taxon>Viridiplantae</taxon>
        <taxon>Streptophyta</taxon>
        <taxon>Embryophyta</taxon>
        <taxon>Tracheophyta</taxon>
        <taxon>Spermatophyta</taxon>
        <taxon>Magnoliopsida</taxon>
        <taxon>eudicotyledons</taxon>
        <taxon>Gunneridae</taxon>
        <taxon>Pentapetalae</taxon>
        <taxon>rosids</taxon>
        <taxon>malvids</taxon>
        <taxon>Myrtales</taxon>
        <taxon>Melastomataceae</taxon>
        <taxon>Melastomatoideae</taxon>
        <taxon>Melastomateae</taxon>
        <taxon>Melastoma</taxon>
    </lineage>
</organism>
<dbReference type="Proteomes" id="UP001057402">
    <property type="component" value="Chromosome 2"/>
</dbReference>
<reference evidence="2" key="1">
    <citation type="journal article" date="2023" name="Front. Plant Sci.">
        <title>Chromosomal-level genome assembly of Melastoma candidum provides insights into trichome evolution.</title>
        <authorList>
            <person name="Zhong Y."/>
            <person name="Wu W."/>
            <person name="Sun C."/>
            <person name="Zou P."/>
            <person name="Liu Y."/>
            <person name="Dai S."/>
            <person name="Zhou R."/>
        </authorList>
    </citation>
    <scope>NUCLEOTIDE SEQUENCE [LARGE SCALE GENOMIC DNA]</scope>
</reference>
<sequence length="230" mass="26720">MSSLTAGAFNQLWYLSKELARHYMHRREELREGSMKSGSPGIKDVMDSIWLGQMFDQGNSSWIELLDSPLLGLDEEAISISRVMQILEMPELNMLSHVVFDSAPTVSESGWLYDKYRLEEMRDKMRKVQDLFRDLDAMKFIIVTIPMSVVWPPEMEPSPATMKFLSDELTCSYLIYRNEICMGLISVQSNTVSLGWFPLQKTFFMDYKVDLYDCFNPLKLFWPGHRKLGL</sequence>
<accession>A0ACB9S4P8</accession>
<gene>
    <name evidence="1" type="ORF">MLD38_004031</name>
</gene>
<evidence type="ECO:0000313" key="1">
    <source>
        <dbReference type="EMBL" id="KAI4386064.1"/>
    </source>
</evidence>
<evidence type="ECO:0000313" key="2">
    <source>
        <dbReference type="Proteomes" id="UP001057402"/>
    </source>
</evidence>
<protein>
    <submittedName>
        <fullName evidence="1">Uncharacterized protein</fullName>
    </submittedName>
</protein>